<keyword evidence="2" id="KW-1185">Reference proteome</keyword>
<organism evidence="1 2">
    <name type="scientific">Gossypium laxum</name>
    <dbReference type="NCBI Taxonomy" id="34288"/>
    <lineage>
        <taxon>Eukaryota</taxon>
        <taxon>Viridiplantae</taxon>
        <taxon>Streptophyta</taxon>
        <taxon>Embryophyta</taxon>
        <taxon>Tracheophyta</taxon>
        <taxon>Spermatophyta</taxon>
        <taxon>Magnoliopsida</taxon>
        <taxon>eudicotyledons</taxon>
        <taxon>Gunneridae</taxon>
        <taxon>Pentapetalae</taxon>
        <taxon>rosids</taxon>
        <taxon>malvids</taxon>
        <taxon>Malvales</taxon>
        <taxon>Malvaceae</taxon>
        <taxon>Malvoideae</taxon>
        <taxon>Gossypium</taxon>
    </lineage>
</organism>
<protein>
    <submittedName>
        <fullName evidence="1">Uncharacterized protein</fullName>
    </submittedName>
</protein>
<name>A0A7J8ZFW9_9ROSI</name>
<proteinExistence type="predicted"/>
<accession>A0A7J8ZFW9</accession>
<dbReference type="Proteomes" id="UP000593574">
    <property type="component" value="Unassembled WGS sequence"/>
</dbReference>
<evidence type="ECO:0000313" key="1">
    <source>
        <dbReference type="EMBL" id="MBA0710520.1"/>
    </source>
</evidence>
<reference evidence="1 2" key="1">
    <citation type="journal article" date="2019" name="Genome Biol. Evol.">
        <title>Insights into the evolution of the New World diploid cottons (Gossypium, subgenus Houzingenia) based on genome sequencing.</title>
        <authorList>
            <person name="Grover C.E."/>
            <person name="Arick M.A. 2nd"/>
            <person name="Thrash A."/>
            <person name="Conover J.L."/>
            <person name="Sanders W.S."/>
            <person name="Peterson D.G."/>
            <person name="Frelichowski J.E."/>
            <person name="Scheffler J.A."/>
            <person name="Scheffler B.E."/>
            <person name="Wendel J.F."/>
        </authorList>
    </citation>
    <scope>NUCLEOTIDE SEQUENCE [LARGE SCALE GENOMIC DNA]</scope>
    <source>
        <strain evidence="1">4</strain>
        <tissue evidence="1">Leaf</tissue>
    </source>
</reference>
<evidence type="ECO:0000313" key="2">
    <source>
        <dbReference type="Proteomes" id="UP000593574"/>
    </source>
</evidence>
<dbReference type="AlphaFoldDB" id="A0A7J8ZFW9"/>
<dbReference type="EMBL" id="JABEZV010000005">
    <property type="protein sequence ID" value="MBA0710520.1"/>
    <property type="molecule type" value="Genomic_DNA"/>
</dbReference>
<gene>
    <name evidence="1" type="ORF">Golax_009801</name>
</gene>
<sequence>MRTEGRRLIRYVPREDSR</sequence>
<feature type="non-terminal residue" evidence="1">
    <location>
        <position position="18"/>
    </location>
</feature>
<comment type="caution">
    <text evidence="1">The sequence shown here is derived from an EMBL/GenBank/DDBJ whole genome shotgun (WGS) entry which is preliminary data.</text>
</comment>